<comment type="similarity">
    <text evidence="1">Belongs to the glyoxalase I family.</text>
</comment>
<gene>
    <name evidence="4" type="ORF">WR25_09747</name>
</gene>
<accession>A0A2A2K3D5</accession>
<keyword evidence="5" id="KW-1185">Reference proteome</keyword>
<dbReference type="SUPFAM" id="SSF54593">
    <property type="entry name" value="Glyoxalase/Bleomycin resistance protein/Dihydroxybiphenyl dioxygenase"/>
    <property type="match status" value="2"/>
</dbReference>
<sequence length="297" mass="33316">MTSISRALHYVFKIGDRKASYEFYTKILYMKVLRHEEFEEGCKATCNGPYDGKWSKTMIGYGPEDDHFVLELTYNYNIGEYRLGNDYRAILIDSDQIYDELDKAGNARKTDCGRLAITDPDGHCFKIGRGSAQHKISCVAVNVADLNKSIDYWHNLLDMPIVEKTDKHVILSYGAEQCKWKLCQLGGDKKIDRGTAFGRIAFAYPGEKLLELQNKVKAAGGKIINELVTLETPGKADVQVVILADPNDHEICFVGEAGFKDLSRVDCQADAAMQKAIADDDSNEWFSQFKNGKKAAE</sequence>
<dbReference type="InterPro" id="IPR037523">
    <property type="entry name" value="VOC_core"/>
</dbReference>
<evidence type="ECO:0000259" key="3">
    <source>
        <dbReference type="PROSITE" id="PS51819"/>
    </source>
</evidence>
<evidence type="ECO:0000313" key="5">
    <source>
        <dbReference type="Proteomes" id="UP000218231"/>
    </source>
</evidence>
<evidence type="ECO:0000256" key="1">
    <source>
        <dbReference type="ARBA" id="ARBA00010363"/>
    </source>
</evidence>
<evidence type="ECO:0000313" key="4">
    <source>
        <dbReference type="EMBL" id="PAV68390.1"/>
    </source>
</evidence>
<reference evidence="4 5" key="1">
    <citation type="journal article" date="2017" name="Curr. Biol.">
        <title>Genome architecture and evolution of a unichromosomal asexual nematode.</title>
        <authorList>
            <person name="Fradin H."/>
            <person name="Zegar C."/>
            <person name="Gutwein M."/>
            <person name="Lucas J."/>
            <person name="Kovtun M."/>
            <person name="Corcoran D."/>
            <person name="Baugh L.R."/>
            <person name="Kiontke K."/>
            <person name="Gunsalus K."/>
            <person name="Fitch D.H."/>
            <person name="Piano F."/>
        </authorList>
    </citation>
    <scope>NUCLEOTIDE SEQUENCE [LARGE SCALE GENOMIC DNA]</scope>
    <source>
        <strain evidence="4">PF1309</strain>
    </source>
</reference>
<dbReference type="Gene3D" id="3.10.180.10">
    <property type="entry name" value="2,3-Dihydroxybiphenyl 1,2-Dioxygenase, domain 1"/>
    <property type="match status" value="2"/>
</dbReference>
<dbReference type="OrthoDB" id="1545884at2759"/>
<dbReference type="AlphaFoldDB" id="A0A2A2K3D5"/>
<organism evidence="4 5">
    <name type="scientific">Diploscapter pachys</name>
    <dbReference type="NCBI Taxonomy" id="2018661"/>
    <lineage>
        <taxon>Eukaryota</taxon>
        <taxon>Metazoa</taxon>
        <taxon>Ecdysozoa</taxon>
        <taxon>Nematoda</taxon>
        <taxon>Chromadorea</taxon>
        <taxon>Rhabditida</taxon>
        <taxon>Rhabditina</taxon>
        <taxon>Rhabditomorpha</taxon>
        <taxon>Rhabditoidea</taxon>
        <taxon>Rhabditidae</taxon>
        <taxon>Diploscapter</taxon>
    </lineage>
</organism>
<dbReference type="InterPro" id="IPR004360">
    <property type="entry name" value="Glyas_Fos-R_dOase_dom"/>
</dbReference>
<name>A0A2A2K3D5_9BILA</name>
<dbReference type="STRING" id="2018661.A0A2A2K3D5"/>
<dbReference type="CDD" id="cd16357">
    <property type="entry name" value="GLOD4_C"/>
    <property type="match status" value="1"/>
</dbReference>
<dbReference type="InterPro" id="IPR043194">
    <property type="entry name" value="GLOD4_C"/>
</dbReference>
<dbReference type="InterPro" id="IPR043193">
    <property type="entry name" value="GLOD4"/>
</dbReference>
<feature type="domain" description="VOC" evidence="3">
    <location>
        <begin position="135"/>
        <end position="256"/>
    </location>
</feature>
<comment type="caution">
    <text evidence="4">The sequence shown here is derived from an EMBL/GenBank/DDBJ whole genome shotgun (WGS) entry which is preliminary data.</text>
</comment>
<protein>
    <recommendedName>
        <fullName evidence="3">VOC domain-containing protein</fullName>
    </recommendedName>
</protein>
<proteinExistence type="inferred from homology"/>
<keyword evidence="2" id="KW-0677">Repeat</keyword>
<dbReference type="Pfam" id="PF00903">
    <property type="entry name" value="Glyoxalase"/>
    <property type="match status" value="1"/>
</dbReference>
<dbReference type="Pfam" id="PF21701">
    <property type="entry name" value="GLOD4_C"/>
    <property type="match status" value="1"/>
</dbReference>
<dbReference type="InterPro" id="IPR029068">
    <property type="entry name" value="Glyas_Bleomycin-R_OHBP_Dase"/>
</dbReference>
<dbReference type="PANTHER" id="PTHR46466:SF1">
    <property type="entry name" value="GLYOXALASE DOMAIN-CONTAINING PROTEIN 4"/>
    <property type="match status" value="1"/>
</dbReference>
<dbReference type="PANTHER" id="PTHR46466">
    <property type="entry name" value="GLYOXALASE DOMAIN-CONTAINING PROTEIN 4"/>
    <property type="match status" value="1"/>
</dbReference>
<dbReference type="PROSITE" id="PS51819">
    <property type="entry name" value="VOC"/>
    <property type="match status" value="2"/>
</dbReference>
<dbReference type="EMBL" id="LIAE01009762">
    <property type="protein sequence ID" value="PAV68390.1"/>
    <property type="molecule type" value="Genomic_DNA"/>
</dbReference>
<evidence type="ECO:0000256" key="2">
    <source>
        <dbReference type="ARBA" id="ARBA00022737"/>
    </source>
</evidence>
<feature type="domain" description="VOC" evidence="3">
    <location>
        <begin position="6"/>
        <end position="130"/>
    </location>
</feature>
<dbReference type="Proteomes" id="UP000218231">
    <property type="component" value="Unassembled WGS sequence"/>
</dbReference>